<evidence type="ECO:0000256" key="4">
    <source>
        <dbReference type="ARBA" id="ARBA00022771"/>
    </source>
</evidence>
<dbReference type="InterPro" id="IPR011011">
    <property type="entry name" value="Znf_FYVE_PHD"/>
</dbReference>
<dbReference type="OrthoDB" id="6269882at2759"/>
<evidence type="ECO:0000256" key="1">
    <source>
        <dbReference type="ARBA" id="ARBA00022574"/>
    </source>
</evidence>
<dbReference type="PANTHER" id="PTHR46189:SF1">
    <property type="entry name" value="LD41958P"/>
    <property type="match status" value="1"/>
</dbReference>
<dbReference type="InterPro" id="IPR001680">
    <property type="entry name" value="WD40_rpt"/>
</dbReference>
<evidence type="ECO:0000313" key="10">
    <source>
        <dbReference type="Proteomes" id="UP000215902"/>
    </source>
</evidence>
<keyword evidence="3" id="KW-0677">Repeat</keyword>
<dbReference type="PANTHER" id="PTHR46189">
    <property type="entry name" value="LD41958P"/>
    <property type="match status" value="1"/>
</dbReference>
<keyword evidence="2" id="KW-0479">Metal-binding</keyword>
<dbReference type="FunFam" id="3.30.40.10:FF:000105">
    <property type="entry name" value="WD repeat and FYVE domain-containing protein 2"/>
    <property type="match status" value="1"/>
</dbReference>
<keyword evidence="1 7" id="KW-0853">WD repeat</keyword>
<dbReference type="InterPro" id="IPR017455">
    <property type="entry name" value="Znf_FYVE-rel"/>
</dbReference>
<organism evidence="9 10">
    <name type="scientific">Macrostomum lignano</name>
    <dbReference type="NCBI Taxonomy" id="282301"/>
    <lineage>
        <taxon>Eukaryota</taxon>
        <taxon>Metazoa</taxon>
        <taxon>Spiralia</taxon>
        <taxon>Lophotrochozoa</taxon>
        <taxon>Platyhelminthes</taxon>
        <taxon>Rhabditophora</taxon>
        <taxon>Macrostomorpha</taxon>
        <taxon>Macrostomida</taxon>
        <taxon>Macrostomidae</taxon>
        <taxon>Macrostomum</taxon>
    </lineage>
</organism>
<comment type="caution">
    <text evidence="9">The sequence shown here is derived from an EMBL/GenBank/DDBJ whole genome shotgun (WGS) entry which is preliminary data.</text>
</comment>
<evidence type="ECO:0000256" key="2">
    <source>
        <dbReference type="ARBA" id="ARBA00022723"/>
    </source>
</evidence>
<dbReference type="CDD" id="cd15718">
    <property type="entry name" value="FYVE_WDFY1_like"/>
    <property type="match status" value="1"/>
</dbReference>
<dbReference type="Pfam" id="PF00400">
    <property type="entry name" value="WD40"/>
    <property type="match status" value="2"/>
</dbReference>
<gene>
    <name evidence="9" type="ORF">BOX15_Mlig011030g1</name>
</gene>
<dbReference type="EMBL" id="NIVC01000092">
    <property type="protein sequence ID" value="PAA91254.1"/>
    <property type="molecule type" value="Genomic_DNA"/>
</dbReference>
<dbReference type="InterPro" id="IPR000306">
    <property type="entry name" value="Znf_FYVE"/>
</dbReference>
<dbReference type="GO" id="GO:0005769">
    <property type="term" value="C:early endosome"/>
    <property type="evidence" value="ECO:0007669"/>
    <property type="project" value="TreeGrafter"/>
</dbReference>
<evidence type="ECO:0000256" key="3">
    <source>
        <dbReference type="ARBA" id="ARBA00022737"/>
    </source>
</evidence>
<evidence type="ECO:0000256" key="5">
    <source>
        <dbReference type="ARBA" id="ARBA00022833"/>
    </source>
</evidence>
<dbReference type="InterPro" id="IPR036322">
    <property type="entry name" value="WD40_repeat_dom_sf"/>
</dbReference>
<dbReference type="Gene3D" id="2.130.10.10">
    <property type="entry name" value="YVTN repeat-like/Quinoprotein amine dehydrogenase"/>
    <property type="match status" value="2"/>
</dbReference>
<keyword evidence="5" id="KW-0862">Zinc</keyword>
<dbReference type="AlphaFoldDB" id="A0A267H0P2"/>
<dbReference type="InterPro" id="IPR042234">
    <property type="entry name" value="WDFY1/WDFY2"/>
</dbReference>
<dbReference type="SMART" id="SM00064">
    <property type="entry name" value="FYVE"/>
    <property type="match status" value="1"/>
</dbReference>
<keyword evidence="4 6" id="KW-0863">Zinc-finger</keyword>
<keyword evidence="10" id="KW-1185">Reference proteome</keyword>
<evidence type="ECO:0000256" key="7">
    <source>
        <dbReference type="PROSITE-ProRule" id="PRU00221"/>
    </source>
</evidence>
<sequence>MKSMSTAVQRNTSQASNSKFRKPELIFRIEKLVSGDPLNDFAILPKETGIIAVYEDRSVRVLLRRDNGQFWPSVCQFLSSPCSSLAYSEESRSLFVGCDSGLVSEFSLAEDYNSVELRREYQAHNGRVTACIHAIHQEWVITCAKDRYLVWHSVQTGRRCGSYLAGAPCTALQYDHPTRYAFLSDQSGVVTILRLTENSLELINVLKGHSAAVTDLAWDARRNQLYSASQDNAVIMWDIGGGEGKAYELQAHRGSVNSLVFAATSRECISAGSDGNLVFWCMSVPRRETPSWSESDVCSKCGVPFFWNLRKMWSDKRVGTRQHHCRRCGAAVCDACSQRRTALPPMGFEYSVRVCDDCHAEVTPDDLTPLAAVFEAKQDVQKMALCETRRWLLSLGKEGTVKVWDLASVLLPRAD</sequence>
<dbReference type="Gene3D" id="3.30.40.10">
    <property type="entry name" value="Zinc/RING finger domain, C3HC4 (zinc finger)"/>
    <property type="match status" value="1"/>
</dbReference>
<feature type="repeat" description="WD" evidence="7">
    <location>
        <begin position="249"/>
        <end position="280"/>
    </location>
</feature>
<feature type="domain" description="FYVE-type" evidence="8">
    <location>
        <begin position="292"/>
        <end position="363"/>
    </location>
</feature>
<reference evidence="9 10" key="1">
    <citation type="submission" date="2017-06" db="EMBL/GenBank/DDBJ databases">
        <title>A platform for efficient transgenesis in Macrostomum lignano, a flatworm model organism for stem cell research.</title>
        <authorList>
            <person name="Berezikov E."/>
        </authorList>
    </citation>
    <scope>NUCLEOTIDE SEQUENCE [LARGE SCALE GENOMIC DNA]</scope>
    <source>
        <strain evidence="9">DV1</strain>
        <tissue evidence="9">Whole organism</tissue>
    </source>
</reference>
<evidence type="ECO:0000256" key="6">
    <source>
        <dbReference type="PROSITE-ProRule" id="PRU00091"/>
    </source>
</evidence>
<dbReference type="PROSITE" id="PS00678">
    <property type="entry name" value="WD_REPEATS_1"/>
    <property type="match status" value="1"/>
</dbReference>
<dbReference type="SMART" id="SM00320">
    <property type="entry name" value="WD40"/>
    <property type="match status" value="5"/>
</dbReference>
<dbReference type="PROSITE" id="PS50082">
    <property type="entry name" value="WD_REPEATS_2"/>
    <property type="match status" value="2"/>
</dbReference>
<dbReference type="InterPro" id="IPR019775">
    <property type="entry name" value="WD40_repeat_CS"/>
</dbReference>
<dbReference type="SUPFAM" id="SSF50978">
    <property type="entry name" value="WD40 repeat-like"/>
    <property type="match status" value="1"/>
</dbReference>
<name>A0A267H0P2_9PLAT</name>
<dbReference type="PROSITE" id="PS50178">
    <property type="entry name" value="ZF_FYVE"/>
    <property type="match status" value="1"/>
</dbReference>
<proteinExistence type="predicted"/>
<evidence type="ECO:0000259" key="8">
    <source>
        <dbReference type="PROSITE" id="PS50178"/>
    </source>
</evidence>
<dbReference type="GO" id="GO:0008270">
    <property type="term" value="F:zinc ion binding"/>
    <property type="evidence" value="ECO:0007669"/>
    <property type="project" value="UniProtKB-KW"/>
</dbReference>
<dbReference type="Pfam" id="PF01363">
    <property type="entry name" value="FYVE"/>
    <property type="match status" value="1"/>
</dbReference>
<protein>
    <recommendedName>
        <fullName evidence="8">FYVE-type domain-containing protein</fullName>
    </recommendedName>
</protein>
<feature type="repeat" description="WD" evidence="7">
    <location>
        <begin position="206"/>
        <end position="239"/>
    </location>
</feature>
<dbReference type="PROSITE" id="PS50294">
    <property type="entry name" value="WD_REPEATS_REGION"/>
    <property type="match status" value="2"/>
</dbReference>
<evidence type="ECO:0000313" key="9">
    <source>
        <dbReference type="EMBL" id="PAA91254.1"/>
    </source>
</evidence>
<dbReference type="InterPro" id="IPR015943">
    <property type="entry name" value="WD40/YVTN_repeat-like_dom_sf"/>
</dbReference>
<dbReference type="Proteomes" id="UP000215902">
    <property type="component" value="Unassembled WGS sequence"/>
</dbReference>
<dbReference type="SUPFAM" id="SSF57903">
    <property type="entry name" value="FYVE/PHD zinc finger"/>
    <property type="match status" value="1"/>
</dbReference>
<dbReference type="STRING" id="282301.A0A267H0P2"/>
<dbReference type="InterPro" id="IPR013083">
    <property type="entry name" value="Znf_RING/FYVE/PHD"/>
</dbReference>
<accession>A0A267H0P2</accession>